<protein>
    <submittedName>
        <fullName evidence="2">DUF4097 family beta strand repeat protein</fullName>
    </submittedName>
</protein>
<evidence type="ECO:0000259" key="1">
    <source>
        <dbReference type="Pfam" id="PF13349"/>
    </source>
</evidence>
<dbReference type="AlphaFoldDB" id="A0A8J6I1I2"/>
<accession>A0A8J6I1I2</accession>
<name>A0A8J6I1I2_9FIRM</name>
<dbReference type="InterPro" id="IPR025164">
    <property type="entry name" value="Toastrack_DUF4097"/>
</dbReference>
<dbReference type="Gene3D" id="2.160.20.120">
    <property type="match status" value="1"/>
</dbReference>
<dbReference type="Proteomes" id="UP000657177">
    <property type="component" value="Unassembled WGS sequence"/>
</dbReference>
<organism evidence="2 3">
    <name type="scientific">Capillibacterium thermochitinicola</name>
    <dbReference type="NCBI Taxonomy" id="2699427"/>
    <lineage>
        <taxon>Bacteria</taxon>
        <taxon>Bacillati</taxon>
        <taxon>Bacillota</taxon>
        <taxon>Capillibacterium</taxon>
    </lineage>
</organism>
<dbReference type="EMBL" id="JAAKDE010000031">
    <property type="protein sequence ID" value="MBA2133965.1"/>
    <property type="molecule type" value="Genomic_DNA"/>
</dbReference>
<keyword evidence="3" id="KW-1185">Reference proteome</keyword>
<comment type="caution">
    <text evidence="2">The sequence shown here is derived from an EMBL/GenBank/DDBJ whole genome shotgun (WGS) entry which is preliminary data.</text>
</comment>
<reference evidence="2" key="1">
    <citation type="submission" date="2020-06" db="EMBL/GenBank/DDBJ databases">
        <title>Novel chitinolytic bacterium.</title>
        <authorList>
            <person name="Ungkulpasvich U."/>
            <person name="Kosugi A."/>
            <person name="Uke A."/>
        </authorList>
    </citation>
    <scope>NUCLEOTIDE SEQUENCE</scope>
    <source>
        <strain evidence="2">UUS1-1</strain>
    </source>
</reference>
<dbReference type="RefSeq" id="WP_181340433.1">
    <property type="nucleotide sequence ID" value="NZ_JAAKDE010000031.1"/>
</dbReference>
<sequence length="461" mass="50328">MRIRPLLTRGLFLSFLGLWLLILVCPQGALAASDSYYTKESFRLAPDGFVVVEAAFQDVEVYQTAGQMVEVEVWMTFQAPFRRTVEKLIEAYEPVFTVDENRLQIRSVPDSKVSSSFTQASGKIKITVPAGTSLTVNTASGDCIFRGRFGLSIAVNTASGDVSFQGEVESFAANTASGKIGATFERPVIRVDANSASGDIWIDGPVASAGLHTVSGKVDLRGLDGGWFNISTVSGDLTATWATISAPVSLTVDSVSGDLRLFFPAGTKMKGQLKSRSGKISSDFPGEKAGQAKTLFLQDEGAVVQIQAATVSGSIGLYAGNRSPAQPNTAKETQTWTGHSRALAEEDPPPAFFLNLYRYEKNWAPGLKVRLYDRLYLTGNLDYSYRERDLNLPVGTVYFFNAPSSRISFYGGGGAQFSSKDGFQYPYLLVGTDFFFLFYELVYPWTEEVSPRHRFGLSIEL</sequence>
<dbReference type="Pfam" id="PF13349">
    <property type="entry name" value="DUF4097"/>
    <property type="match status" value="1"/>
</dbReference>
<feature type="domain" description="DUF4097" evidence="1">
    <location>
        <begin position="58"/>
        <end position="315"/>
    </location>
</feature>
<gene>
    <name evidence="2" type="ORF">G5B42_10525</name>
</gene>
<evidence type="ECO:0000313" key="2">
    <source>
        <dbReference type="EMBL" id="MBA2133965.1"/>
    </source>
</evidence>
<evidence type="ECO:0000313" key="3">
    <source>
        <dbReference type="Proteomes" id="UP000657177"/>
    </source>
</evidence>
<proteinExistence type="predicted"/>